<dbReference type="Proteomes" id="UP000218887">
    <property type="component" value="Unassembled WGS sequence"/>
</dbReference>
<dbReference type="AlphaFoldDB" id="A0A2A2IIJ0"/>
<evidence type="ECO:0000313" key="4">
    <source>
        <dbReference type="Proteomes" id="UP000218887"/>
    </source>
</evidence>
<evidence type="ECO:0000313" key="3">
    <source>
        <dbReference type="EMBL" id="PAV31136.1"/>
    </source>
</evidence>
<sequence>MTKHTLENKVAIVTGAASGIGKAAALRLAKSGAKLALIDLKEENAATVKKEIENDGGEAIVLDTDVSNPQEVEASIQEVVERWGSLDFVFANAGINGRVAPIEDLTADDWDQTLTTNLKSTFLTVKFAIPHMKNHGGSIVITSSINGNRTFSGFGMSAYSSSKAGQMAFGKMAALELAEYQIRVNIICPGAIKTNIGENTFSDQNNLNKVEIPIEYPEGNQPLEHGAGSPEQVADLIHFLASDESSHITGTELYIDGAESLLR</sequence>
<dbReference type="CDD" id="cd05233">
    <property type="entry name" value="SDR_c"/>
    <property type="match status" value="1"/>
</dbReference>
<evidence type="ECO:0000256" key="1">
    <source>
        <dbReference type="ARBA" id="ARBA00006484"/>
    </source>
</evidence>
<dbReference type="InterPro" id="IPR036291">
    <property type="entry name" value="NAD(P)-bd_dom_sf"/>
</dbReference>
<proteinExistence type="inferred from homology"/>
<dbReference type="EMBL" id="NPOA01000001">
    <property type="protein sequence ID" value="PAV31136.1"/>
    <property type="molecule type" value="Genomic_DNA"/>
</dbReference>
<dbReference type="InterPro" id="IPR002347">
    <property type="entry name" value="SDR_fam"/>
</dbReference>
<comment type="similarity">
    <text evidence="1">Belongs to the short-chain dehydrogenases/reductases (SDR) family.</text>
</comment>
<keyword evidence="4" id="KW-1185">Reference proteome</keyword>
<dbReference type="RefSeq" id="WP_095653507.1">
    <property type="nucleotide sequence ID" value="NZ_NPOA01000001.1"/>
</dbReference>
<organism evidence="3 4">
    <name type="scientific">Virgibacillus profundi</name>
    <dbReference type="NCBI Taxonomy" id="2024555"/>
    <lineage>
        <taxon>Bacteria</taxon>
        <taxon>Bacillati</taxon>
        <taxon>Bacillota</taxon>
        <taxon>Bacilli</taxon>
        <taxon>Bacillales</taxon>
        <taxon>Bacillaceae</taxon>
        <taxon>Virgibacillus</taxon>
    </lineage>
</organism>
<protein>
    <submittedName>
        <fullName evidence="3">3-oxoacyl-[acyl-carrier-protein] reductase</fullName>
    </submittedName>
</protein>
<dbReference type="PANTHER" id="PTHR24321">
    <property type="entry name" value="DEHYDROGENASES, SHORT CHAIN"/>
    <property type="match status" value="1"/>
</dbReference>
<dbReference type="Gene3D" id="3.40.50.720">
    <property type="entry name" value="NAD(P)-binding Rossmann-like Domain"/>
    <property type="match status" value="1"/>
</dbReference>
<keyword evidence="2" id="KW-0560">Oxidoreductase</keyword>
<dbReference type="Pfam" id="PF13561">
    <property type="entry name" value="adh_short_C2"/>
    <property type="match status" value="1"/>
</dbReference>
<dbReference type="PRINTS" id="PR00081">
    <property type="entry name" value="GDHRDH"/>
</dbReference>
<evidence type="ECO:0000256" key="2">
    <source>
        <dbReference type="ARBA" id="ARBA00023002"/>
    </source>
</evidence>
<accession>A0A2A2IIJ0</accession>
<dbReference type="PANTHER" id="PTHR24321:SF8">
    <property type="entry name" value="ESTRADIOL 17-BETA-DEHYDROGENASE 8-RELATED"/>
    <property type="match status" value="1"/>
</dbReference>
<reference evidence="3 4" key="1">
    <citation type="submission" date="2017-08" db="EMBL/GenBank/DDBJ databases">
        <title>Virgibacillus indicus sp. nov. and Virgibacillus profoundi sp. nov, two moderately halophilic bacteria isolated from marine sediment by using the Microfluidic Streak Plate.</title>
        <authorList>
            <person name="Xu B."/>
            <person name="Hu B."/>
            <person name="Wang J."/>
            <person name="Zhu Y."/>
            <person name="Huang L."/>
            <person name="Du W."/>
            <person name="Huang Y."/>
        </authorList>
    </citation>
    <scope>NUCLEOTIDE SEQUENCE [LARGE SCALE GENOMIC DNA]</scope>
    <source>
        <strain evidence="3 4">IO3-P3-H5</strain>
    </source>
</reference>
<dbReference type="FunFam" id="3.40.50.720:FF:000084">
    <property type="entry name" value="Short-chain dehydrogenase reductase"/>
    <property type="match status" value="1"/>
</dbReference>
<name>A0A2A2IIJ0_9BACI</name>
<dbReference type="NCBIfam" id="NF004203">
    <property type="entry name" value="PRK05653.2-4"/>
    <property type="match status" value="1"/>
</dbReference>
<dbReference type="OrthoDB" id="9803333at2"/>
<dbReference type="SUPFAM" id="SSF51735">
    <property type="entry name" value="NAD(P)-binding Rossmann-fold domains"/>
    <property type="match status" value="1"/>
</dbReference>
<dbReference type="PRINTS" id="PR00080">
    <property type="entry name" value="SDRFAMILY"/>
</dbReference>
<dbReference type="GO" id="GO:0016491">
    <property type="term" value="F:oxidoreductase activity"/>
    <property type="evidence" value="ECO:0007669"/>
    <property type="project" value="UniProtKB-KW"/>
</dbReference>
<gene>
    <name evidence="3" type="ORF">CIL05_00300</name>
</gene>
<comment type="caution">
    <text evidence="3">The sequence shown here is derived from an EMBL/GenBank/DDBJ whole genome shotgun (WGS) entry which is preliminary data.</text>
</comment>
<dbReference type="GO" id="GO:0008206">
    <property type="term" value="P:bile acid metabolic process"/>
    <property type="evidence" value="ECO:0007669"/>
    <property type="project" value="UniProtKB-ARBA"/>
</dbReference>